<dbReference type="Pfam" id="PF14285">
    <property type="entry name" value="DUF4367"/>
    <property type="match status" value="1"/>
</dbReference>
<organism evidence="3 4">
    <name type="scientific">Coprococcus catus</name>
    <dbReference type="NCBI Taxonomy" id="116085"/>
    <lineage>
        <taxon>Bacteria</taxon>
        <taxon>Bacillati</taxon>
        <taxon>Bacillota</taxon>
        <taxon>Clostridia</taxon>
        <taxon>Lachnospirales</taxon>
        <taxon>Lachnospiraceae</taxon>
        <taxon>Coprococcus</taxon>
    </lineage>
</organism>
<evidence type="ECO:0000256" key="1">
    <source>
        <dbReference type="SAM" id="Phobius"/>
    </source>
</evidence>
<sequence length="480" mass="54272">MLNKNLDEWLYLTGMENALDELEKAEKNHTEVHCFSDSYRQKQTALLDSICAAEENDERMMFEIEKKNMDGKENKNQIKSAKHGWRKSTVAAALILLIGGVSVTTYAAGRYFLVDREQRGNVLSVNLNGESEKDSKVAVLSYQFGYVPEEYKEWQPRYYSKNGEYGGKGFYVMQWQGLDTTFEYLENRTKTTINGKEAYCYQMGEESNIKEAIQVLYNNEGAMYTLYSDDEDISMDELLKIAEGMTVTETGEYAEIISGEDVTDGNVLPEESIPANHMCQTGDTVAWATGDGDEGELTVKNIQVLTNIADLSKEDFSDYGGEIAPFADESGNLKIINGVTDIKDENGIHEGSEENQVVLVKVSCKVVNTTEETQEYYMNTLSLKGIKELSNRVTIDYDMIPDYKNGVPEWMIYMTNAQYTTEDEREKSFFEFSLAPGECKDIDCAFLTYENSLKDTGLIFNPTGGTFGQNSEYIFGWKLQ</sequence>
<keyword evidence="1" id="KW-0472">Membrane</keyword>
<dbReference type="Proteomes" id="UP000260773">
    <property type="component" value="Unassembled WGS sequence"/>
</dbReference>
<protein>
    <submittedName>
        <fullName evidence="3">DUF4367 domain-containing protein</fullName>
    </submittedName>
</protein>
<evidence type="ECO:0000313" key="4">
    <source>
        <dbReference type="Proteomes" id="UP000260773"/>
    </source>
</evidence>
<keyword evidence="1" id="KW-0812">Transmembrane</keyword>
<dbReference type="InterPro" id="IPR025377">
    <property type="entry name" value="DUF4367"/>
</dbReference>
<evidence type="ECO:0000313" key="3">
    <source>
        <dbReference type="EMBL" id="RGB80869.1"/>
    </source>
</evidence>
<comment type="caution">
    <text evidence="3">The sequence shown here is derived from an EMBL/GenBank/DDBJ whole genome shotgun (WGS) entry which is preliminary data.</text>
</comment>
<keyword evidence="1" id="KW-1133">Transmembrane helix</keyword>
<dbReference type="EMBL" id="QVEP01000008">
    <property type="protein sequence ID" value="RGB80869.1"/>
    <property type="molecule type" value="Genomic_DNA"/>
</dbReference>
<evidence type="ECO:0000259" key="2">
    <source>
        <dbReference type="Pfam" id="PF14285"/>
    </source>
</evidence>
<accession>A0A3E2TQB0</accession>
<feature type="domain" description="DUF4367" evidence="2">
    <location>
        <begin position="142"/>
        <end position="245"/>
    </location>
</feature>
<proteinExistence type="predicted"/>
<feature type="transmembrane region" description="Helical" evidence="1">
    <location>
        <begin position="89"/>
        <end position="109"/>
    </location>
</feature>
<gene>
    <name evidence="3" type="ORF">DW070_04735</name>
</gene>
<name>A0A3E2TQB0_9FIRM</name>
<dbReference type="AlphaFoldDB" id="A0A3E2TQB0"/>
<dbReference type="RefSeq" id="WP_117527480.1">
    <property type="nucleotide sequence ID" value="NZ_JAQENQ010000002.1"/>
</dbReference>
<reference evidence="3 4" key="1">
    <citation type="submission" date="2018-08" db="EMBL/GenBank/DDBJ databases">
        <title>A genome reference for cultivated species of the human gut microbiota.</title>
        <authorList>
            <person name="Zou Y."/>
            <person name="Xue W."/>
            <person name="Luo G."/>
        </authorList>
    </citation>
    <scope>NUCLEOTIDE SEQUENCE [LARGE SCALE GENOMIC DNA]</scope>
    <source>
        <strain evidence="3 4">AF45-17</strain>
    </source>
</reference>